<dbReference type="EMBL" id="JDSQ01000013">
    <property type="protein sequence ID" value="EWS77837.1"/>
    <property type="molecule type" value="Genomic_DNA"/>
</dbReference>
<accession>Z9JJ94</accession>
<dbReference type="PATRIC" id="fig|1444770.3.peg.2050"/>
<gene>
    <name evidence="1" type="ORF">AF72_08650</name>
</gene>
<proteinExistence type="predicted"/>
<sequence>MKMRCVVLGHGCHDPYPGHILYREPDGLCIDAKTQRMEQRVALF</sequence>
<evidence type="ECO:0000313" key="1">
    <source>
        <dbReference type="EMBL" id="EWS77837.1"/>
    </source>
</evidence>
<comment type="caution">
    <text evidence="1">The sequence shown here is derived from an EMBL/GenBank/DDBJ whole genome shotgun (WGS) entry which is preliminary data.</text>
</comment>
<dbReference type="Proteomes" id="UP000020406">
    <property type="component" value="Unassembled WGS sequence"/>
</dbReference>
<name>Z9JJ94_9GAMM</name>
<evidence type="ECO:0000313" key="2">
    <source>
        <dbReference type="Proteomes" id="UP000020406"/>
    </source>
</evidence>
<protein>
    <submittedName>
        <fullName evidence="1">Uncharacterized protein</fullName>
    </submittedName>
</protein>
<reference evidence="1 2" key="1">
    <citation type="journal article" date="2014" name="Genome Announc.">
        <title>Draft Genome Sequence of Xylella fastidiosa Pear Leaf Scorch Strain in Taiwan.</title>
        <authorList>
            <person name="Su C.C."/>
            <person name="Deng W.L."/>
            <person name="Jan F.J."/>
            <person name="Chang C.J."/>
            <person name="Huang H."/>
            <person name="Chen J."/>
        </authorList>
    </citation>
    <scope>NUCLEOTIDE SEQUENCE [LARGE SCALE GENOMIC DNA]</scope>
    <source>
        <strain evidence="1 2">PLS229</strain>
    </source>
</reference>
<dbReference type="AlphaFoldDB" id="Z9JJ94"/>
<organism evidence="1 2">
    <name type="scientific">Xylella taiwanensis</name>
    <dbReference type="NCBI Taxonomy" id="1444770"/>
    <lineage>
        <taxon>Bacteria</taxon>
        <taxon>Pseudomonadati</taxon>
        <taxon>Pseudomonadota</taxon>
        <taxon>Gammaproteobacteria</taxon>
        <taxon>Lysobacterales</taxon>
        <taxon>Lysobacteraceae</taxon>
        <taxon>Xylella</taxon>
    </lineage>
</organism>